<feature type="domain" description="DUF4234" evidence="2">
    <location>
        <begin position="4"/>
        <end position="70"/>
    </location>
</feature>
<dbReference type="RefSeq" id="WP_132252375.1">
    <property type="nucleotide sequence ID" value="NZ_SMAL01000005.1"/>
</dbReference>
<keyword evidence="1" id="KW-0812">Transmembrane</keyword>
<reference evidence="3 4" key="1">
    <citation type="submission" date="2019-03" db="EMBL/GenBank/DDBJ databases">
        <title>Genomic Encyclopedia of Type Strains, Phase IV (KMG-IV): sequencing the most valuable type-strain genomes for metagenomic binning, comparative biology and taxonomic classification.</title>
        <authorList>
            <person name="Goeker M."/>
        </authorList>
    </citation>
    <scope>NUCLEOTIDE SEQUENCE [LARGE SCALE GENOMIC DNA]</scope>
    <source>
        <strain evidence="3 4">DSM 24629</strain>
    </source>
</reference>
<dbReference type="OrthoDB" id="192868at2"/>
<organism evidence="3 4">
    <name type="scientific">Natranaerovirga pectinivora</name>
    <dbReference type="NCBI Taxonomy" id="682400"/>
    <lineage>
        <taxon>Bacteria</taxon>
        <taxon>Bacillati</taxon>
        <taxon>Bacillota</taxon>
        <taxon>Clostridia</taxon>
        <taxon>Lachnospirales</taxon>
        <taxon>Natranaerovirgaceae</taxon>
        <taxon>Natranaerovirga</taxon>
    </lineage>
</organism>
<feature type="transmembrane region" description="Helical" evidence="1">
    <location>
        <begin position="7"/>
        <end position="27"/>
    </location>
</feature>
<proteinExistence type="predicted"/>
<evidence type="ECO:0000259" key="2">
    <source>
        <dbReference type="Pfam" id="PF14018"/>
    </source>
</evidence>
<dbReference type="AlphaFoldDB" id="A0A4R3MQJ7"/>
<dbReference type="EMBL" id="SMAL01000005">
    <property type="protein sequence ID" value="TCT14700.1"/>
    <property type="molecule type" value="Genomic_DNA"/>
</dbReference>
<keyword evidence="4" id="KW-1185">Reference proteome</keyword>
<accession>A0A4R3MQJ7</accession>
<evidence type="ECO:0000313" key="3">
    <source>
        <dbReference type="EMBL" id="TCT14700.1"/>
    </source>
</evidence>
<keyword evidence="1" id="KW-1133">Transmembrane helix</keyword>
<protein>
    <submittedName>
        <fullName evidence="3">Uncharacterized protein DUF4234</fullName>
    </submittedName>
</protein>
<dbReference type="InterPro" id="IPR025328">
    <property type="entry name" value="DUF4234"/>
</dbReference>
<evidence type="ECO:0000256" key="1">
    <source>
        <dbReference type="SAM" id="Phobius"/>
    </source>
</evidence>
<dbReference type="Pfam" id="PF14018">
    <property type="entry name" value="DUF4234"/>
    <property type="match status" value="1"/>
</dbReference>
<feature type="transmembrane region" description="Helical" evidence="1">
    <location>
        <begin position="84"/>
        <end position="103"/>
    </location>
</feature>
<sequence>MQKRSIGVSILLTFLTCGIYNIFWIYGMADDLIRYNGESESSAGLEILLGFLTCGLYFYYWYYKMGKRVYNAQVKANMYANDDSVLLLILSIFRLSIISDAIIQHKINEICDNHNHYRVEY</sequence>
<dbReference type="Proteomes" id="UP000294902">
    <property type="component" value="Unassembled WGS sequence"/>
</dbReference>
<evidence type="ECO:0000313" key="4">
    <source>
        <dbReference type="Proteomes" id="UP000294902"/>
    </source>
</evidence>
<name>A0A4R3MQJ7_9FIRM</name>
<keyword evidence="1" id="KW-0472">Membrane</keyword>
<comment type="caution">
    <text evidence="3">The sequence shown here is derived from an EMBL/GenBank/DDBJ whole genome shotgun (WGS) entry which is preliminary data.</text>
</comment>
<gene>
    <name evidence="3" type="ORF">EDC18_105182</name>
</gene>
<feature type="transmembrane region" description="Helical" evidence="1">
    <location>
        <begin position="47"/>
        <end position="63"/>
    </location>
</feature>